<evidence type="ECO:0000256" key="5">
    <source>
        <dbReference type="ARBA" id="ARBA00023014"/>
    </source>
</evidence>
<protein>
    <submittedName>
        <fullName evidence="7">NAD(P)H-dependent oxidoreductase subunit E</fullName>
    </submittedName>
</protein>
<dbReference type="Gene3D" id="3.40.30.10">
    <property type="entry name" value="Glutaredoxin"/>
    <property type="match status" value="1"/>
</dbReference>
<dbReference type="InterPro" id="IPR011538">
    <property type="entry name" value="Nuo51_FMN-bd"/>
</dbReference>
<evidence type="ECO:0000313" key="8">
    <source>
        <dbReference type="Proteomes" id="UP001595909"/>
    </source>
</evidence>
<dbReference type="Proteomes" id="UP001595909">
    <property type="component" value="Unassembled WGS sequence"/>
</dbReference>
<dbReference type="PROSITE" id="PS00645">
    <property type="entry name" value="COMPLEX1_51K_2"/>
    <property type="match status" value="1"/>
</dbReference>
<dbReference type="SUPFAM" id="SSF52833">
    <property type="entry name" value="Thioredoxin-like"/>
    <property type="match status" value="1"/>
</dbReference>
<keyword evidence="4" id="KW-0408">Iron</keyword>
<keyword evidence="3" id="KW-0479">Metal-binding</keyword>
<dbReference type="SUPFAM" id="SSF142984">
    <property type="entry name" value="Nqo1 middle domain-like"/>
    <property type="match status" value="1"/>
</dbReference>
<dbReference type="PANTHER" id="PTHR43578">
    <property type="entry name" value="NADH-QUINONE OXIDOREDUCTASE SUBUNIT F"/>
    <property type="match status" value="1"/>
</dbReference>
<comment type="caution">
    <text evidence="7">The sequence shown here is derived from an EMBL/GenBank/DDBJ whole genome shotgun (WGS) entry which is preliminary data.</text>
</comment>
<dbReference type="PROSITE" id="PS00644">
    <property type="entry name" value="COMPLEX1_51K_1"/>
    <property type="match status" value="1"/>
</dbReference>
<evidence type="ECO:0000256" key="4">
    <source>
        <dbReference type="ARBA" id="ARBA00023004"/>
    </source>
</evidence>
<proteinExistence type="inferred from homology"/>
<reference evidence="8" key="1">
    <citation type="journal article" date="2019" name="Int. J. Syst. Evol. Microbiol.">
        <title>The Global Catalogue of Microorganisms (GCM) 10K type strain sequencing project: providing services to taxonomists for standard genome sequencing and annotation.</title>
        <authorList>
            <consortium name="The Broad Institute Genomics Platform"/>
            <consortium name="The Broad Institute Genome Sequencing Center for Infectious Disease"/>
            <person name="Wu L."/>
            <person name="Ma J."/>
        </authorList>
    </citation>
    <scope>NUCLEOTIDE SEQUENCE [LARGE SCALE GENOMIC DNA]</scope>
    <source>
        <strain evidence="8">CCUG 50347</strain>
    </source>
</reference>
<evidence type="ECO:0000313" key="7">
    <source>
        <dbReference type="EMBL" id="MFC4830933.1"/>
    </source>
</evidence>
<keyword evidence="5" id="KW-0411">Iron-sulfur</keyword>
<dbReference type="InterPro" id="IPR037225">
    <property type="entry name" value="Nuo51_FMN-bd_sf"/>
</dbReference>
<dbReference type="SMART" id="SM00928">
    <property type="entry name" value="NADH_4Fe-4S"/>
    <property type="match status" value="1"/>
</dbReference>
<organism evidence="7 8">
    <name type="scientific">Actinomycetospora chibensis</name>
    <dbReference type="NCBI Taxonomy" id="663606"/>
    <lineage>
        <taxon>Bacteria</taxon>
        <taxon>Bacillati</taxon>
        <taxon>Actinomycetota</taxon>
        <taxon>Actinomycetes</taxon>
        <taxon>Pseudonocardiales</taxon>
        <taxon>Pseudonocardiaceae</taxon>
        <taxon>Actinomycetospora</taxon>
    </lineage>
</organism>
<dbReference type="EMBL" id="JBHSIM010000002">
    <property type="protein sequence ID" value="MFC4830933.1"/>
    <property type="molecule type" value="Genomic_DNA"/>
</dbReference>
<evidence type="ECO:0000256" key="1">
    <source>
        <dbReference type="ARBA" id="ARBA00007523"/>
    </source>
</evidence>
<dbReference type="InterPro" id="IPR037207">
    <property type="entry name" value="Nuop51_4Fe4S-bd_sf"/>
</dbReference>
<dbReference type="Gene3D" id="6.10.250.1450">
    <property type="match status" value="1"/>
</dbReference>
<dbReference type="Pfam" id="PF01257">
    <property type="entry name" value="2Fe-2S_thioredx"/>
    <property type="match status" value="1"/>
</dbReference>
<dbReference type="RefSeq" id="WP_274190314.1">
    <property type="nucleotide sequence ID" value="NZ_BAABHN010000002.1"/>
</dbReference>
<gene>
    <name evidence="7" type="ORF">ACFPEL_00805</name>
</gene>
<accession>A0ABV9RB16</accession>
<dbReference type="Gene3D" id="1.20.1440.230">
    <property type="entry name" value="NADH-ubiquinone oxidoreductase 51kDa subunit, iron-sulphur binding domain"/>
    <property type="match status" value="1"/>
</dbReference>
<evidence type="ECO:0000259" key="6">
    <source>
        <dbReference type="SMART" id="SM00928"/>
    </source>
</evidence>
<dbReference type="SUPFAM" id="SSF140490">
    <property type="entry name" value="Nqo1C-terminal domain-like"/>
    <property type="match status" value="1"/>
</dbReference>
<dbReference type="Pfam" id="PF01512">
    <property type="entry name" value="Complex1_51K"/>
    <property type="match status" value="1"/>
</dbReference>
<dbReference type="InterPro" id="IPR041921">
    <property type="entry name" value="NuoE_N"/>
</dbReference>
<dbReference type="SUPFAM" id="SSF142019">
    <property type="entry name" value="Nqo1 FMN-binding domain-like"/>
    <property type="match status" value="1"/>
</dbReference>
<dbReference type="InterPro" id="IPR019554">
    <property type="entry name" value="Soluble_ligand-bd"/>
</dbReference>
<keyword evidence="8" id="KW-1185">Reference proteome</keyword>
<dbReference type="CDD" id="cd02980">
    <property type="entry name" value="TRX_Fd_family"/>
    <property type="match status" value="1"/>
</dbReference>
<feature type="domain" description="NADH-ubiquinone oxidoreductase 51kDa subunit iron-sulphur binding" evidence="6">
    <location>
        <begin position="535"/>
        <end position="580"/>
    </location>
</feature>
<dbReference type="PANTHER" id="PTHR43578:SF3">
    <property type="entry name" value="NADH-QUINONE OXIDOREDUCTASE SUBUNIT F"/>
    <property type="match status" value="1"/>
</dbReference>
<evidence type="ECO:0000256" key="3">
    <source>
        <dbReference type="ARBA" id="ARBA00022723"/>
    </source>
</evidence>
<evidence type="ECO:0000256" key="2">
    <source>
        <dbReference type="ARBA" id="ARBA00022485"/>
    </source>
</evidence>
<dbReference type="Gene3D" id="3.10.20.600">
    <property type="match status" value="1"/>
</dbReference>
<name>A0ABV9RB16_9PSEU</name>
<dbReference type="InterPro" id="IPR019575">
    <property type="entry name" value="Nuop51_4Fe4S-bd"/>
</dbReference>
<dbReference type="Pfam" id="PF10589">
    <property type="entry name" value="NADH_4Fe-4S"/>
    <property type="match status" value="1"/>
</dbReference>
<dbReference type="Gene3D" id="1.10.10.1590">
    <property type="entry name" value="NADH-quinone oxidoreductase subunit E"/>
    <property type="match status" value="1"/>
</dbReference>
<dbReference type="Pfam" id="PF10531">
    <property type="entry name" value="SLBB"/>
    <property type="match status" value="1"/>
</dbReference>
<keyword evidence="2" id="KW-0004">4Fe-4S</keyword>
<comment type="similarity">
    <text evidence="1">Belongs to the complex I 51 kDa subunit family.</text>
</comment>
<dbReference type="Gene3D" id="3.40.50.11540">
    <property type="entry name" value="NADH-ubiquinone oxidoreductase 51kDa subunit"/>
    <property type="match status" value="1"/>
</dbReference>
<dbReference type="InterPro" id="IPR036249">
    <property type="entry name" value="Thioredoxin-like_sf"/>
</dbReference>
<sequence>MDLHLSQAEPTALERDAIDGAFAGLAHPTVHDDRPTRTAHAGHDARAQRHLLLPVLHAAQDAAGWISEGALNHIARTLSVPPAEIYGVATFYAMFSVEPRAPRVVHVCDDVACGPHGGEDIATALTEALGPEGAGQDTCWVRSPCLGMCERAPAVLHQRAGEPDLSQAPAAADDVLATTRAPGAGAADQADAVFGDTRVSAPQTGPGGTLPGGGPLRLLRRIGVVDPASLDDYRAHGGYAALRRAIDMGPTRVITELEDSSLTGRGGAAFPTGVKWKGVAGAPERPHYLVCNADESEPGTFKDRVLMEGDPFALIESMTIAGYVTGAHVGYLYIRGEYPLATRRLIAAIDAARARGYLGEDVMGEGFAFDIELRRGAGAYICGEETALLESIEGFRGEPRNKPPFPSVSGLFGKPTAINNVETLYNVLEVLSIGGQSFAEVGGGRSTGSKLFCLSGAVGAPGVYEVDFGTTLRQLLDLAGGVRGDLRTILLGGAAGGFVMPEDLDVVLTLEGARDIGATLGSGVVLVFDSHADLTGTLRRIAAFFRDESCGQCVPCRVGTVRQEEALARLERDAPIGSRETEMALLEDLARVMRDASICGLGQTAPAAITSALQLGLLDRPGKTEHADRGARNGKVPS</sequence>
<dbReference type="InterPro" id="IPR001949">
    <property type="entry name" value="NADH-UbQ_OxRdtase_51kDa_CS"/>
</dbReference>